<dbReference type="PIRSF" id="PIRSF000138">
    <property type="entry name" value="Al-hdrx_acd_dh"/>
    <property type="match status" value="1"/>
</dbReference>
<comment type="cofactor">
    <cofactor evidence="1">
        <name>FMN</name>
        <dbReference type="ChEBI" id="CHEBI:58210"/>
    </cofactor>
</comment>
<dbReference type="RefSeq" id="WP_353293252.1">
    <property type="nucleotide sequence ID" value="NZ_BAABWH010000001.1"/>
</dbReference>
<dbReference type="PANTHER" id="PTHR10578">
    <property type="entry name" value="S -2-HYDROXY-ACID OXIDASE-RELATED"/>
    <property type="match status" value="1"/>
</dbReference>
<comment type="similarity">
    <text evidence="5">Belongs to the FMN-dependent alpha-hydroxy acid dehydrogenase family.</text>
</comment>
<evidence type="ECO:0000256" key="5">
    <source>
        <dbReference type="ARBA" id="ARBA00024042"/>
    </source>
</evidence>
<evidence type="ECO:0000259" key="6">
    <source>
        <dbReference type="PROSITE" id="PS51349"/>
    </source>
</evidence>
<dbReference type="Pfam" id="PF01070">
    <property type="entry name" value="FMN_dh"/>
    <property type="match status" value="1"/>
</dbReference>
<dbReference type="InterPro" id="IPR037396">
    <property type="entry name" value="FMN_HAD"/>
</dbReference>
<dbReference type="InterPro" id="IPR012133">
    <property type="entry name" value="Alpha-hydoxy_acid_DH_FMN"/>
</dbReference>
<evidence type="ECO:0000256" key="1">
    <source>
        <dbReference type="ARBA" id="ARBA00001917"/>
    </source>
</evidence>
<comment type="caution">
    <text evidence="7">The sequence shown here is derived from an EMBL/GenBank/DDBJ whole genome shotgun (WGS) entry which is preliminary data.</text>
</comment>
<dbReference type="CDD" id="cd02809">
    <property type="entry name" value="alpha_hydroxyacid_oxid_FMN"/>
    <property type="match status" value="1"/>
</dbReference>
<dbReference type="PROSITE" id="PS51349">
    <property type="entry name" value="FMN_HYDROXY_ACID_DH_2"/>
    <property type="match status" value="1"/>
</dbReference>
<gene>
    <name evidence="7" type="ORF">NBRC116585_04380</name>
</gene>
<dbReference type="SUPFAM" id="SSF51395">
    <property type="entry name" value="FMN-linked oxidoreductases"/>
    <property type="match status" value="1"/>
</dbReference>
<reference evidence="7 8" key="1">
    <citation type="submission" date="2024-04" db="EMBL/GenBank/DDBJ databases">
        <title>Draft genome sequence of Thalassolituus maritimus NBRC 116585.</title>
        <authorList>
            <person name="Miyakawa T."/>
            <person name="Kusuya Y."/>
            <person name="Miura T."/>
        </authorList>
    </citation>
    <scope>NUCLEOTIDE SEQUENCE [LARGE SCALE GENOMIC DNA]</scope>
    <source>
        <strain evidence="7 8">5NW40-0001</strain>
    </source>
</reference>
<evidence type="ECO:0000256" key="2">
    <source>
        <dbReference type="ARBA" id="ARBA00022630"/>
    </source>
</evidence>
<accession>A0ABP9ZW11</accession>
<evidence type="ECO:0000256" key="4">
    <source>
        <dbReference type="ARBA" id="ARBA00023002"/>
    </source>
</evidence>
<name>A0ABP9ZW11_9GAMM</name>
<dbReference type="Gene3D" id="3.20.20.70">
    <property type="entry name" value="Aldolase class I"/>
    <property type="match status" value="1"/>
</dbReference>
<organism evidence="7 8">
    <name type="scientific">Thalassolituus maritimus</name>
    <dbReference type="NCBI Taxonomy" id="484498"/>
    <lineage>
        <taxon>Bacteria</taxon>
        <taxon>Pseudomonadati</taxon>
        <taxon>Pseudomonadota</taxon>
        <taxon>Gammaproteobacteria</taxon>
        <taxon>Oceanospirillales</taxon>
        <taxon>Oceanospirillaceae</taxon>
        <taxon>Thalassolituus</taxon>
    </lineage>
</organism>
<dbReference type="EMBL" id="BAABWH010000001">
    <property type="protein sequence ID" value="GAA6144321.1"/>
    <property type="molecule type" value="Genomic_DNA"/>
</dbReference>
<evidence type="ECO:0000256" key="3">
    <source>
        <dbReference type="ARBA" id="ARBA00022643"/>
    </source>
</evidence>
<evidence type="ECO:0000313" key="7">
    <source>
        <dbReference type="EMBL" id="GAA6144321.1"/>
    </source>
</evidence>
<evidence type="ECO:0000313" key="8">
    <source>
        <dbReference type="Proteomes" id="UP001481413"/>
    </source>
</evidence>
<protein>
    <submittedName>
        <fullName evidence="7">Alpha-hydroxy acid oxidase</fullName>
    </submittedName>
</protein>
<keyword evidence="4" id="KW-0560">Oxidoreductase</keyword>
<sequence length="358" mass="39289">MAIPNDIASLHDYERHAQARLSEEAWAYIYGASADEYTARSNESVYSAIKLLNQTLTDVSKGHTQLDLLGHRLAHPIMLAPVAYQKLAHVDGEIASATAAAAQGALFTLSTLSSSRIEDVAQCAQGPRWFQLYFQDSRAQTLELIKRAEKSGFSAIVVTVDAPINGLRNREQRAGFQLPDGVRAVNCQPERQRQINPDESMIFQGLMRHAPSWKDIDWLRQHTTLPIILKGLINPRDVSIALQHEIDGVVISNHGGRTLDTLPSPIEVLPRIHELTKGDIPIIVDSGIRRGTDIFKAIALGADAVMIGRPIMYALATAGALGVAHTIRLLRDELELTMALCGCETLSDITPDCLWQPA</sequence>
<dbReference type="Proteomes" id="UP001481413">
    <property type="component" value="Unassembled WGS sequence"/>
</dbReference>
<keyword evidence="8" id="KW-1185">Reference proteome</keyword>
<dbReference type="PANTHER" id="PTHR10578:SF107">
    <property type="entry name" value="2-HYDROXYACID OXIDASE 1"/>
    <property type="match status" value="1"/>
</dbReference>
<proteinExistence type="inferred from homology"/>
<feature type="domain" description="FMN hydroxy acid dehydrogenase" evidence="6">
    <location>
        <begin position="2"/>
        <end position="358"/>
    </location>
</feature>
<keyword evidence="2" id="KW-0285">Flavoprotein</keyword>
<dbReference type="InterPro" id="IPR013785">
    <property type="entry name" value="Aldolase_TIM"/>
</dbReference>
<keyword evidence="3" id="KW-0288">FMN</keyword>
<dbReference type="InterPro" id="IPR000262">
    <property type="entry name" value="FMN-dep_DH"/>
</dbReference>